<dbReference type="PROSITE" id="PS50287">
    <property type="entry name" value="SRCR_2"/>
    <property type="match status" value="1"/>
</dbReference>
<keyword evidence="1 2" id="KW-1015">Disulfide bond</keyword>
<evidence type="ECO:0000256" key="1">
    <source>
        <dbReference type="ARBA" id="ARBA00023157"/>
    </source>
</evidence>
<dbReference type="InterPro" id="IPR036772">
    <property type="entry name" value="SRCR-like_dom_sf"/>
</dbReference>
<dbReference type="Gene3D" id="3.10.250.10">
    <property type="entry name" value="SRCR-like domain"/>
    <property type="match status" value="1"/>
</dbReference>
<feature type="compositionally biased region" description="Basic and acidic residues" evidence="3">
    <location>
        <begin position="393"/>
        <end position="415"/>
    </location>
</feature>
<keyword evidence="4" id="KW-0812">Transmembrane</keyword>
<dbReference type="AlphaFoldDB" id="A0A8B6DGD1"/>
<dbReference type="EMBL" id="UYJE01003315">
    <property type="protein sequence ID" value="VDI18263.1"/>
    <property type="molecule type" value="Genomic_DNA"/>
</dbReference>
<keyword evidence="4" id="KW-0472">Membrane</keyword>
<feature type="region of interest" description="Disordered" evidence="3">
    <location>
        <begin position="326"/>
        <end position="355"/>
    </location>
</feature>
<evidence type="ECO:0000313" key="6">
    <source>
        <dbReference type="EMBL" id="VDI18263.1"/>
    </source>
</evidence>
<feature type="domain" description="SRCR" evidence="5">
    <location>
        <begin position="30"/>
        <end position="117"/>
    </location>
</feature>
<feature type="non-terminal residue" evidence="6">
    <location>
        <position position="1"/>
    </location>
</feature>
<dbReference type="SMART" id="SM00202">
    <property type="entry name" value="SR"/>
    <property type="match status" value="1"/>
</dbReference>
<name>A0A8B6DGD1_MYTGA</name>
<organism evidence="6 7">
    <name type="scientific">Mytilus galloprovincialis</name>
    <name type="common">Mediterranean mussel</name>
    <dbReference type="NCBI Taxonomy" id="29158"/>
    <lineage>
        <taxon>Eukaryota</taxon>
        <taxon>Metazoa</taxon>
        <taxon>Spiralia</taxon>
        <taxon>Lophotrochozoa</taxon>
        <taxon>Mollusca</taxon>
        <taxon>Bivalvia</taxon>
        <taxon>Autobranchia</taxon>
        <taxon>Pteriomorphia</taxon>
        <taxon>Mytilida</taxon>
        <taxon>Mytiloidea</taxon>
        <taxon>Mytilidae</taxon>
        <taxon>Mytilinae</taxon>
        <taxon>Mytilus</taxon>
    </lineage>
</organism>
<comment type="caution">
    <text evidence="6">The sequence shown here is derived from an EMBL/GenBank/DDBJ whole genome shotgun (WGS) entry which is preliminary data.</text>
</comment>
<proteinExistence type="predicted"/>
<keyword evidence="7" id="KW-1185">Reference proteome</keyword>
<keyword evidence="4" id="KW-1133">Transmembrane helix</keyword>
<dbReference type="Pfam" id="PF00530">
    <property type="entry name" value="SRCR"/>
    <property type="match status" value="1"/>
</dbReference>
<accession>A0A8B6DGD1</accession>
<protein>
    <recommendedName>
        <fullName evidence="5">SRCR domain-containing protein</fullName>
    </recommendedName>
</protein>
<evidence type="ECO:0000256" key="2">
    <source>
        <dbReference type="PROSITE-ProRule" id="PRU00196"/>
    </source>
</evidence>
<gene>
    <name evidence="6" type="ORF">MGAL_10B048995</name>
</gene>
<feature type="disulfide bond" evidence="2">
    <location>
        <begin position="87"/>
        <end position="97"/>
    </location>
</feature>
<evidence type="ECO:0000259" key="5">
    <source>
        <dbReference type="PROSITE" id="PS50287"/>
    </source>
</evidence>
<feature type="compositionally biased region" description="Basic and acidic residues" evidence="3">
    <location>
        <begin position="341"/>
        <end position="355"/>
    </location>
</feature>
<dbReference type="InterPro" id="IPR001190">
    <property type="entry name" value="SRCR"/>
</dbReference>
<dbReference type="SUPFAM" id="SSF56487">
    <property type="entry name" value="SRCR-like"/>
    <property type="match status" value="1"/>
</dbReference>
<dbReference type="OrthoDB" id="6137920at2759"/>
<feature type="region of interest" description="Disordered" evidence="3">
    <location>
        <begin position="383"/>
        <end position="415"/>
    </location>
</feature>
<dbReference type="Proteomes" id="UP000596742">
    <property type="component" value="Unassembled WGS sequence"/>
</dbReference>
<evidence type="ECO:0000313" key="7">
    <source>
        <dbReference type="Proteomes" id="UP000596742"/>
    </source>
</evidence>
<reference evidence="6" key="1">
    <citation type="submission" date="2018-11" db="EMBL/GenBank/DDBJ databases">
        <authorList>
            <person name="Alioto T."/>
            <person name="Alioto T."/>
        </authorList>
    </citation>
    <scope>NUCLEOTIDE SEQUENCE</scope>
</reference>
<evidence type="ECO:0000256" key="3">
    <source>
        <dbReference type="SAM" id="MobiDB-lite"/>
    </source>
</evidence>
<sequence>RERDTTTTADTNDTFKYPELPVYDFDKDHRVIVYQPSLTGMYHLCSHGWDDNDAAVFCKYLNRTWIGSSTVVDKLNDIPIAPYSLHCDGLEVSLFECNYTEDTTSCNTTKVAGAVCCQGKDRLGQCVTNPSPRNESQESFTLANIHVTIMSPLIVTIVAALLIILIVCYRRSRSKKLKPCQSQHNSTTTEMTDSSNYNVINYSEMSHITCISMIKINEKRNEIPTIQHHLQNIKTSIKQNKNICTKNESLSTNQNSLEHIYESDSIRNNICESLTKQQELDTHTYELTEFVQPPDIKTSMEQDQNICHTYETLSTNRNSDKHIYESDSIHTNQYESLTKPPESDKHTYESTELTQPHDIEQDQHICIKYESLSTNRNSDKHIYESTHTNQYESLKKRQESDKHTYESTEHAQPHDIKISTDQEDNFCNKYESLSSNRTSVEHTYESTGQTLLVSQ</sequence>
<comment type="caution">
    <text evidence="2">Lacks conserved residue(s) required for the propagation of feature annotation.</text>
</comment>
<feature type="transmembrane region" description="Helical" evidence="4">
    <location>
        <begin position="149"/>
        <end position="169"/>
    </location>
</feature>
<dbReference type="GO" id="GO:0016020">
    <property type="term" value="C:membrane"/>
    <property type="evidence" value="ECO:0007669"/>
    <property type="project" value="InterPro"/>
</dbReference>
<evidence type="ECO:0000256" key="4">
    <source>
        <dbReference type="SAM" id="Phobius"/>
    </source>
</evidence>